<organism evidence="1 2">
    <name type="scientific">Penicillium thymicola</name>
    <dbReference type="NCBI Taxonomy" id="293382"/>
    <lineage>
        <taxon>Eukaryota</taxon>
        <taxon>Fungi</taxon>
        <taxon>Dikarya</taxon>
        <taxon>Ascomycota</taxon>
        <taxon>Pezizomycotina</taxon>
        <taxon>Eurotiomycetes</taxon>
        <taxon>Eurotiomycetidae</taxon>
        <taxon>Eurotiales</taxon>
        <taxon>Aspergillaceae</taxon>
        <taxon>Penicillium</taxon>
    </lineage>
</organism>
<accession>A0AAI9TEZ8</accession>
<gene>
    <name evidence="1" type="ORF">VN97_g7537</name>
</gene>
<reference evidence="1" key="1">
    <citation type="submission" date="2015-06" db="EMBL/GenBank/DDBJ databases">
        <authorList>
            <person name="Nguyen H."/>
        </authorList>
    </citation>
    <scope>NUCLEOTIDE SEQUENCE</scope>
    <source>
        <strain evidence="1">DAOM 180753</strain>
    </source>
</reference>
<dbReference type="AlphaFoldDB" id="A0AAI9TEZ8"/>
<name>A0AAI9TEZ8_PENTH</name>
<dbReference type="Proteomes" id="UP001227192">
    <property type="component" value="Unassembled WGS sequence"/>
</dbReference>
<proteinExistence type="predicted"/>
<reference evidence="1" key="2">
    <citation type="journal article" date="2016" name="Fungal Biol.">
        <title>Ochratoxin A production by Penicillium thymicola.</title>
        <authorList>
            <person name="Nguyen H.D.T."/>
            <person name="McMullin D.R."/>
            <person name="Ponomareva E."/>
            <person name="Riley R."/>
            <person name="Pomraning K.R."/>
            <person name="Baker S.E."/>
            <person name="Seifert K.A."/>
        </authorList>
    </citation>
    <scope>NUCLEOTIDE SEQUENCE</scope>
    <source>
        <strain evidence="1">DAOM 180753</strain>
    </source>
</reference>
<evidence type="ECO:0000313" key="1">
    <source>
        <dbReference type="EMBL" id="KAJ9485814.1"/>
    </source>
</evidence>
<sequence length="72" mass="8051">MGRLQTLGSTVIEFPESLNQPLLDVFKQRGGPFFPHMLHMVEALPEDTVITKESTMPLYLSLFGPPYSDIAT</sequence>
<protein>
    <submittedName>
        <fullName evidence="1">Uncharacterized protein</fullName>
    </submittedName>
</protein>
<keyword evidence="2" id="KW-1185">Reference proteome</keyword>
<evidence type="ECO:0000313" key="2">
    <source>
        <dbReference type="Proteomes" id="UP001227192"/>
    </source>
</evidence>
<dbReference type="EMBL" id="LACB01000245">
    <property type="protein sequence ID" value="KAJ9485814.1"/>
    <property type="molecule type" value="Genomic_DNA"/>
</dbReference>
<comment type="caution">
    <text evidence="1">The sequence shown here is derived from an EMBL/GenBank/DDBJ whole genome shotgun (WGS) entry which is preliminary data.</text>
</comment>